<keyword evidence="2" id="KW-0479">Metal-binding</keyword>
<dbReference type="GO" id="GO:0008233">
    <property type="term" value="F:peptidase activity"/>
    <property type="evidence" value="ECO:0007669"/>
    <property type="project" value="UniProtKB-KW"/>
</dbReference>
<dbReference type="Pfam" id="PF07687">
    <property type="entry name" value="M20_dimer"/>
    <property type="match status" value="1"/>
</dbReference>
<gene>
    <name evidence="6" type="ORF">BOO71_0014008</name>
</gene>
<dbReference type="EMBL" id="MSTI01000164">
    <property type="protein sequence ID" value="OLV15796.1"/>
    <property type="molecule type" value="Genomic_DNA"/>
</dbReference>
<dbReference type="InterPro" id="IPR002933">
    <property type="entry name" value="Peptidase_M20"/>
</dbReference>
<dbReference type="Gene3D" id="3.40.630.10">
    <property type="entry name" value="Zn peptidases"/>
    <property type="match status" value="1"/>
</dbReference>
<dbReference type="STRING" id="249408.BOO71_0014008"/>
<dbReference type="GO" id="GO:0006508">
    <property type="term" value="P:proteolysis"/>
    <property type="evidence" value="ECO:0007669"/>
    <property type="project" value="UniProtKB-KW"/>
</dbReference>
<dbReference type="InterPro" id="IPR011650">
    <property type="entry name" value="Peptidase_M20_dimer"/>
</dbReference>
<proteinExistence type="predicted"/>
<feature type="compositionally biased region" description="Polar residues" evidence="4">
    <location>
        <begin position="21"/>
        <end position="32"/>
    </location>
</feature>
<dbReference type="NCBIfam" id="NF006579">
    <property type="entry name" value="PRK09104.1"/>
    <property type="match status" value="1"/>
</dbReference>
<protein>
    <submittedName>
        <fullName evidence="6">Acetylornithine deacetylase/Succinyl-diaminopimelate desuccinylase</fullName>
    </submittedName>
</protein>
<evidence type="ECO:0000313" key="7">
    <source>
        <dbReference type="Proteomes" id="UP000186607"/>
    </source>
</evidence>
<dbReference type="AlphaFoldDB" id="A0A1U7NSA5"/>
<dbReference type="eggNOG" id="COG0624">
    <property type="taxonomic scope" value="Bacteria"/>
</dbReference>
<evidence type="ECO:0000256" key="1">
    <source>
        <dbReference type="ARBA" id="ARBA00022670"/>
    </source>
</evidence>
<dbReference type="InterPro" id="IPR051458">
    <property type="entry name" value="Cyt/Met_Dipeptidase"/>
</dbReference>
<feature type="domain" description="Peptidase M20 dimerisation" evidence="5">
    <location>
        <begin position="216"/>
        <end position="375"/>
    </location>
</feature>
<organism evidence="6 7">
    <name type="scientific">Deinococcus marmoris</name>
    <dbReference type="NCBI Taxonomy" id="249408"/>
    <lineage>
        <taxon>Bacteria</taxon>
        <taxon>Thermotogati</taxon>
        <taxon>Deinococcota</taxon>
        <taxon>Deinococci</taxon>
        <taxon>Deinococcales</taxon>
        <taxon>Deinococcaceae</taxon>
        <taxon>Deinococcus</taxon>
    </lineage>
</organism>
<keyword evidence="3" id="KW-0378">Hydrolase</keyword>
<feature type="region of interest" description="Disordered" evidence="4">
    <location>
        <begin position="1"/>
        <end position="32"/>
    </location>
</feature>
<evidence type="ECO:0000256" key="2">
    <source>
        <dbReference type="ARBA" id="ARBA00022723"/>
    </source>
</evidence>
<evidence type="ECO:0000256" key="4">
    <source>
        <dbReference type="SAM" id="MobiDB-lite"/>
    </source>
</evidence>
<feature type="compositionally biased region" description="Pro residues" evidence="4">
    <location>
        <begin position="1"/>
        <end position="15"/>
    </location>
</feature>
<accession>A0A1U7NSA5</accession>
<dbReference type="PANTHER" id="PTHR43270">
    <property type="entry name" value="BETA-ALA-HIS DIPEPTIDASE"/>
    <property type="match status" value="1"/>
</dbReference>
<dbReference type="SUPFAM" id="SSF53187">
    <property type="entry name" value="Zn-dependent exopeptidases"/>
    <property type="match status" value="1"/>
</dbReference>
<keyword evidence="1" id="KW-0645">Protease</keyword>
<dbReference type="Pfam" id="PF01546">
    <property type="entry name" value="Peptidase_M20"/>
    <property type="match status" value="1"/>
</dbReference>
<evidence type="ECO:0000259" key="5">
    <source>
        <dbReference type="Pfam" id="PF07687"/>
    </source>
</evidence>
<name>A0A1U7NSA5_9DEIO</name>
<dbReference type="Proteomes" id="UP000186607">
    <property type="component" value="Unassembled WGS sequence"/>
</dbReference>
<comment type="caution">
    <text evidence="6">The sequence shown here is derived from an EMBL/GenBank/DDBJ whole genome shotgun (WGS) entry which is preliminary data.</text>
</comment>
<sequence length="476" mass="51400">MGGVHPPLPGNPPSPSIIGPMTQSDPQTDLSSALNRDDANAELFELLRIPSVSADPSHKADMTKTAEFLRTKLESLGFTARVDETGGHPAVYAEHLKAPGEPTVLLYGHYDVQPEAPLEEWVTPPFEPTVRNGRIYARGSTDDKGQMYAHIRGVELLLSQGELPINVKFFIEGEEEIGSPSIVPYLKAHADELKSDVIVISDGSRFAADVPTITYGVRGLSYVEIHVQGANRDLHSGSYGGAAPNPINALCEIIAKLKDDKGRVTIPGFYDNIEPLTDEERGMWASLPQNDGEFANSIGVSALPGEEGYSVLERLWGRPTLDVNGIWGGYQGEGSKTVIAAKAGAKVSMRLVPGQDPVRITKLIQDYVPTIAPEGVTVKVIDHHGGQPIKFDTSSDYVKAADRALQRVYGKPAVFARTGGSIPIVAYFAEILKSPVLFVDMGLNEDAPHSPNESFAVQDYHNGILTSAYLIQELGK</sequence>
<evidence type="ECO:0000313" key="6">
    <source>
        <dbReference type="EMBL" id="OLV15796.1"/>
    </source>
</evidence>
<dbReference type="NCBIfam" id="NF005914">
    <property type="entry name" value="PRK07907.1"/>
    <property type="match status" value="1"/>
</dbReference>
<dbReference type="CDD" id="cd05680">
    <property type="entry name" value="M20_dipept_like"/>
    <property type="match status" value="1"/>
</dbReference>
<dbReference type="Gene3D" id="3.30.70.360">
    <property type="match status" value="1"/>
</dbReference>
<dbReference type="NCBIfam" id="NF006053">
    <property type="entry name" value="PRK08201.1"/>
    <property type="match status" value="1"/>
</dbReference>
<reference evidence="6 7" key="1">
    <citation type="submission" date="2017-01" db="EMBL/GenBank/DDBJ databases">
        <title>Genome Analysis of Deinococcus marmoris KOPRI26562.</title>
        <authorList>
            <person name="Kim J.H."/>
            <person name="Oh H.-M."/>
        </authorList>
    </citation>
    <scope>NUCLEOTIDE SEQUENCE [LARGE SCALE GENOMIC DNA]</scope>
    <source>
        <strain evidence="6 7">KOPRI26562</strain>
    </source>
</reference>
<dbReference type="GO" id="GO:0046872">
    <property type="term" value="F:metal ion binding"/>
    <property type="evidence" value="ECO:0007669"/>
    <property type="project" value="UniProtKB-KW"/>
</dbReference>
<dbReference type="PANTHER" id="PTHR43270:SF12">
    <property type="entry name" value="SUCCINYL-DIAMINOPIMELATE DESUCCINYLASE"/>
    <property type="match status" value="1"/>
</dbReference>
<evidence type="ECO:0000256" key="3">
    <source>
        <dbReference type="ARBA" id="ARBA00022801"/>
    </source>
</evidence>
<keyword evidence="7" id="KW-1185">Reference proteome</keyword>
<dbReference type="FunFam" id="3.30.70.360:FF:000016">
    <property type="entry name" value="Peptidase family M20/M25/M40"/>
    <property type="match status" value="1"/>
</dbReference>